<dbReference type="InterPro" id="IPR000618">
    <property type="entry name" value="Insect_cuticle"/>
</dbReference>
<evidence type="ECO:0000256" key="1">
    <source>
        <dbReference type="ARBA" id="ARBA00002980"/>
    </source>
</evidence>
<organism evidence="6">
    <name type="scientific">Parasteatoda tepidariorum</name>
    <name type="common">Common house spider</name>
    <name type="synonym">Achaearanea tepidariorum</name>
    <dbReference type="NCBI Taxonomy" id="114398"/>
    <lineage>
        <taxon>Eukaryota</taxon>
        <taxon>Metazoa</taxon>
        <taxon>Ecdysozoa</taxon>
        <taxon>Arthropoda</taxon>
        <taxon>Chelicerata</taxon>
        <taxon>Arachnida</taxon>
        <taxon>Araneae</taxon>
        <taxon>Araneomorphae</taxon>
        <taxon>Entelegynae</taxon>
        <taxon>Araneoidea</taxon>
        <taxon>Theridiidae</taxon>
        <taxon>Parasteatoda</taxon>
    </lineage>
</organism>
<dbReference type="EMBL" id="IAAA01018656">
    <property type="protein sequence ID" value="LAA03873.1"/>
    <property type="molecule type" value="mRNA"/>
</dbReference>
<dbReference type="PROSITE" id="PS51155">
    <property type="entry name" value="CHIT_BIND_RR_2"/>
    <property type="match status" value="1"/>
</dbReference>
<feature type="signal peptide" evidence="5">
    <location>
        <begin position="1"/>
        <end position="19"/>
    </location>
</feature>
<feature type="region of interest" description="Disordered" evidence="4">
    <location>
        <begin position="549"/>
        <end position="568"/>
    </location>
</feature>
<feature type="compositionally biased region" description="Basic and acidic residues" evidence="4">
    <location>
        <begin position="549"/>
        <end position="564"/>
    </location>
</feature>
<dbReference type="AlphaFoldDB" id="A0A2L2Y6W5"/>
<feature type="chain" id="PRO_5014562214" evidence="5">
    <location>
        <begin position="20"/>
        <end position="593"/>
    </location>
</feature>
<dbReference type="EMBL" id="IAAA01018658">
    <property type="protein sequence ID" value="LAA03878.1"/>
    <property type="molecule type" value="mRNA"/>
</dbReference>
<protein>
    <submittedName>
        <fullName evidence="6">Cuticle protein 14 isoform a</fullName>
    </submittedName>
</protein>
<dbReference type="PRINTS" id="PR00947">
    <property type="entry name" value="CUTICLE"/>
</dbReference>
<feature type="region of interest" description="Disordered" evidence="4">
    <location>
        <begin position="149"/>
        <end position="271"/>
    </location>
</feature>
<feature type="region of interest" description="Disordered" evidence="4">
    <location>
        <begin position="420"/>
        <end position="462"/>
    </location>
</feature>
<evidence type="ECO:0000256" key="4">
    <source>
        <dbReference type="SAM" id="MobiDB-lite"/>
    </source>
</evidence>
<sequence length="593" mass="66749">MKVLCSCLWVMFCILPCLCGDHPDGESEVHRSQDALGNYRFSYSVANNEGEHFREEGTDALGRVVGSYGLKHVDGTHRVVDYIADKGGFRAAIRTNEPGVISSESADATILKADPNAPLTVAATSDDQSRQVFGRRIDAGVSKVSYVDEDNEAKRENDESVRESRQRNFDDYRPLSPVAYYPTDRIRSPVSPSDNKPVDPVRSPRVLTQNSEADSKPVDVYFPPIDPHTAIRRPPYYLPRDRSTEGNFYPTSTSRKPYIPPYGGFDDDDLPPPPTDRRPGVAIHRDLGPILPISTPSPISSQGARRFPPSLHPENRNFDLPRFPPSSNYPSPPNSALPNFPTDHRNIPPETLYNPPSYDGRIGNPNFVLRAVPIPNGIQAVKVDPSTGRVYERLVYPLFIRHDGQPDYDRNILLHNDDVSDEGSIRYGDPGYLDMPYRRPPYRGARNQPTDNEDGNRYGNRQYNRSYNIDEHSLSEPSAADVDWVKKQLALVEGFNGDQFFNKLLSQRFSDHDSNFPGNDHFDDEDRQQYDRRIPGSRIRATSDLIRGSSEEELARETRSKDDLASESSKTIFSKVLPEDGSQILEDVKKSIN</sequence>
<keyword evidence="2 3" id="KW-0193">Cuticle</keyword>
<dbReference type="GO" id="GO:0042302">
    <property type="term" value="F:structural constituent of cuticle"/>
    <property type="evidence" value="ECO:0007669"/>
    <property type="project" value="UniProtKB-UniRule"/>
</dbReference>
<dbReference type="Pfam" id="PF00379">
    <property type="entry name" value="Chitin_bind_4"/>
    <property type="match status" value="1"/>
</dbReference>
<evidence type="ECO:0000256" key="5">
    <source>
        <dbReference type="SAM" id="SignalP"/>
    </source>
</evidence>
<comment type="function">
    <text evidence="1">Component of the rigid cuticle of the spider.</text>
</comment>
<evidence type="ECO:0000256" key="3">
    <source>
        <dbReference type="PROSITE-ProRule" id="PRU00497"/>
    </source>
</evidence>
<accession>A0A2L2Y6W5</accession>
<feature type="compositionally biased region" description="Polar residues" evidence="4">
    <location>
        <begin position="245"/>
        <end position="255"/>
    </location>
</feature>
<name>A0A2L2Y6W5_PARTP</name>
<evidence type="ECO:0000313" key="6">
    <source>
        <dbReference type="EMBL" id="LAA03878.1"/>
    </source>
</evidence>
<dbReference type="PROSITE" id="PS00233">
    <property type="entry name" value="CHIT_BIND_RR_1"/>
    <property type="match status" value="1"/>
</dbReference>
<dbReference type="OrthoDB" id="6425109at2759"/>
<evidence type="ECO:0000256" key="2">
    <source>
        <dbReference type="ARBA" id="ARBA00022460"/>
    </source>
</evidence>
<proteinExistence type="evidence at transcript level"/>
<feature type="compositionally biased region" description="Basic and acidic residues" evidence="4">
    <location>
        <begin position="152"/>
        <end position="173"/>
    </location>
</feature>
<dbReference type="InterPro" id="IPR031311">
    <property type="entry name" value="CHIT_BIND_RR_consensus"/>
</dbReference>
<keyword evidence="5" id="KW-0732">Signal</keyword>
<reference evidence="6" key="1">
    <citation type="journal article" date="2016" name="Mol. Ecol. Resour.">
        <title>Evaluation of the impact of RNA preservation methods of spiders for de novo transcriptome assembly.</title>
        <authorList>
            <person name="Kono N."/>
            <person name="Nakamura H."/>
            <person name="Ito Y."/>
            <person name="Tomita M."/>
            <person name="Arakawa K."/>
        </authorList>
    </citation>
    <scope>NUCLEOTIDE SEQUENCE</scope>
    <source>
        <tissue evidence="6">Whole body</tissue>
    </source>
</reference>